<dbReference type="GO" id="GO:0016491">
    <property type="term" value="F:oxidoreductase activity"/>
    <property type="evidence" value="ECO:0007669"/>
    <property type="project" value="UniProtKB-KW"/>
</dbReference>
<name>A0A927MTQ7_9ACTN</name>
<dbReference type="InterPro" id="IPR002347">
    <property type="entry name" value="SDR_fam"/>
</dbReference>
<sequence>MSVWFVTGASRGLGREIALAALDRGDQVVATGRDADAVVAALDSAVDTDAAVTALDAAPPDLLVVPLDVTDTAQAKNAIDAALTRFGRIDVLVNNAGFGIIGAIEEISDAQTRALFDVNVFGLLTVTRAVLPVLRRQRSGHIVNIGSIGGYSQYPGKGGAGIYAASKFAVEGITEALLGDLDGLGVKATVVEPGSFRTEFLGSSSVRLAADVIDDYEATAGRRRAGVHDENGTQRGDPRKAAEAIVDVTKVENPPTRLQLGPDSVARVEEKIALVAKELDTWRQLGQATDYDDVAA</sequence>
<protein>
    <submittedName>
        <fullName evidence="4">NAD(P)-dependent dehydrogenase (Short-subunit alcohol dehydrogenase family)</fullName>
    </submittedName>
</protein>
<dbReference type="PRINTS" id="PR00080">
    <property type="entry name" value="SDRFAMILY"/>
</dbReference>
<dbReference type="NCBIfam" id="NF004824">
    <property type="entry name" value="PRK06180.1"/>
    <property type="match status" value="1"/>
</dbReference>
<dbReference type="InterPro" id="IPR036291">
    <property type="entry name" value="NAD(P)-bd_dom_sf"/>
</dbReference>
<gene>
    <name evidence="4" type="ORF">HEB94_002862</name>
</gene>
<dbReference type="PANTHER" id="PTHR43976:SF16">
    <property type="entry name" value="SHORT-CHAIN DEHYDROGENASE_REDUCTASE FAMILY PROTEIN"/>
    <property type="match status" value="1"/>
</dbReference>
<evidence type="ECO:0000313" key="5">
    <source>
        <dbReference type="Proteomes" id="UP000638648"/>
    </source>
</evidence>
<dbReference type="AlphaFoldDB" id="A0A927MTQ7"/>
<evidence type="ECO:0000256" key="2">
    <source>
        <dbReference type="ARBA" id="ARBA00023002"/>
    </source>
</evidence>
<comment type="caution">
    <text evidence="4">The sequence shown here is derived from an EMBL/GenBank/DDBJ whole genome shotgun (WGS) entry which is preliminary data.</text>
</comment>
<keyword evidence="2" id="KW-0560">Oxidoreductase</keyword>
<dbReference type="Pfam" id="PF00106">
    <property type="entry name" value="adh_short"/>
    <property type="match status" value="1"/>
</dbReference>
<dbReference type="PANTHER" id="PTHR43976">
    <property type="entry name" value="SHORT CHAIN DEHYDROGENASE"/>
    <property type="match status" value="1"/>
</dbReference>
<organism evidence="4 5">
    <name type="scientific">Actinopolymorpha pittospori</name>
    <dbReference type="NCBI Taxonomy" id="648752"/>
    <lineage>
        <taxon>Bacteria</taxon>
        <taxon>Bacillati</taxon>
        <taxon>Actinomycetota</taxon>
        <taxon>Actinomycetes</taxon>
        <taxon>Propionibacteriales</taxon>
        <taxon>Actinopolymorphaceae</taxon>
        <taxon>Actinopolymorpha</taxon>
    </lineage>
</organism>
<dbReference type="InterPro" id="IPR051911">
    <property type="entry name" value="SDR_oxidoreductase"/>
</dbReference>
<comment type="similarity">
    <text evidence="1 3">Belongs to the short-chain dehydrogenases/reductases (SDR) family.</text>
</comment>
<proteinExistence type="inferred from homology"/>
<dbReference type="SUPFAM" id="SSF51735">
    <property type="entry name" value="NAD(P)-binding Rossmann-fold domains"/>
    <property type="match status" value="1"/>
</dbReference>
<evidence type="ECO:0000313" key="4">
    <source>
        <dbReference type="EMBL" id="MBE1606014.1"/>
    </source>
</evidence>
<dbReference type="CDD" id="cd05374">
    <property type="entry name" value="17beta-HSD-like_SDR_c"/>
    <property type="match status" value="1"/>
</dbReference>
<dbReference type="Proteomes" id="UP000638648">
    <property type="component" value="Unassembled WGS sequence"/>
</dbReference>
<reference evidence="4" key="1">
    <citation type="submission" date="2020-10" db="EMBL/GenBank/DDBJ databases">
        <title>Sequencing the genomes of 1000 actinobacteria strains.</title>
        <authorList>
            <person name="Klenk H.-P."/>
        </authorList>
    </citation>
    <scope>NUCLEOTIDE SEQUENCE</scope>
    <source>
        <strain evidence="4">DSM 45354</strain>
    </source>
</reference>
<accession>A0A927MTQ7</accession>
<dbReference type="EMBL" id="JADBEM010000001">
    <property type="protein sequence ID" value="MBE1606014.1"/>
    <property type="molecule type" value="Genomic_DNA"/>
</dbReference>
<dbReference type="RefSeq" id="WP_192750217.1">
    <property type="nucleotide sequence ID" value="NZ_BAABJL010000025.1"/>
</dbReference>
<dbReference type="Gene3D" id="3.40.50.720">
    <property type="entry name" value="NAD(P)-binding Rossmann-like Domain"/>
    <property type="match status" value="1"/>
</dbReference>
<keyword evidence="5" id="KW-1185">Reference proteome</keyword>
<evidence type="ECO:0000256" key="3">
    <source>
        <dbReference type="RuleBase" id="RU000363"/>
    </source>
</evidence>
<dbReference type="PRINTS" id="PR00081">
    <property type="entry name" value="GDHRDH"/>
</dbReference>
<evidence type="ECO:0000256" key="1">
    <source>
        <dbReference type="ARBA" id="ARBA00006484"/>
    </source>
</evidence>